<evidence type="ECO:0000259" key="5">
    <source>
        <dbReference type="Pfam" id="PF22435"/>
    </source>
</evidence>
<dbReference type="InterPro" id="IPR001537">
    <property type="entry name" value="SpoU_MeTrfase"/>
</dbReference>
<dbReference type="GO" id="GO:0006396">
    <property type="term" value="P:RNA processing"/>
    <property type="evidence" value="ECO:0007669"/>
    <property type="project" value="InterPro"/>
</dbReference>
<dbReference type="PANTHER" id="PTHR43191:SF2">
    <property type="entry name" value="RRNA METHYLTRANSFERASE 3, MITOCHONDRIAL"/>
    <property type="match status" value="1"/>
</dbReference>
<gene>
    <name evidence="6" type="ORF">NCTC13149_00614</name>
</gene>
<keyword evidence="3 6" id="KW-0808">Transferase</keyword>
<dbReference type="GO" id="GO:0032259">
    <property type="term" value="P:methylation"/>
    <property type="evidence" value="ECO:0007669"/>
    <property type="project" value="UniProtKB-KW"/>
</dbReference>
<dbReference type="InterPro" id="IPR051259">
    <property type="entry name" value="rRNA_Methyltransferase"/>
</dbReference>
<name>A0A379C3W8_9FIRM</name>
<evidence type="ECO:0000256" key="1">
    <source>
        <dbReference type="ARBA" id="ARBA00007228"/>
    </source>
</evidence>
<organism evidence="6 7">
    <name type="scientific">Peptoniphilus lacrimalis</name>
    <dbReference type="NCBI Taxonomy" id="33031"/>
    <lineage>
        <taxon>Bacteria</taxon>
        <taxon>Bacillati</taxon>
        <taxon>Bacillota</taxon>
        <taxon>Tissierellia</taxon>
        <taxon>Tissierellales</taxon>
        <taxon>Peptoniphilaceae</taxon>
        <taxon>Peptoniphilus</taxon>
    </lineage>
</organism>
<dbReference type="Gene3D" id="3.40.1280.10">
    <property type="match status" value="1"/>
</dbReference>
<dbReference type="InterPro" id="IPR029028">
    <property type="entry name" value="Alpha/beta_knot_MTases"/>
</dbReference>
<dbReference type="InterPro" id="IPR029026">
    <property type="entry name" value="tRNA_m1G_MTases_N"/>
</dbReference>
<dbReference type="SUPFAM" id="SSF55315">
    <property type="entry name" value="L30e-like"/>
    <property type="match status" value="1"/>
</dbReference>
<dbReference type="Gene3D" id="3.30.1330.30">
    <property type="match status" value="1"/>
</dbReference>
<dbReference type="GO" id="GO:0003723">
    <property type="term" value="F:RNA binding"/>
    <property type="evidence" value="ECO:0007669"/>
    <property type="project" value="InterPro"/>
</dbReference>
<dbReference type="OrthoDB" id="9785673at2"/>
<sequence>MEKMFIQSKDNKYYKYLKKFLQKKYRYEENLFLVEGPIVFKEAIKYMAPSYIAIRDDKEEQYKDLLGDRDYFIFPSHLFNKISDSQSPQGIISYFPMVHKKFQEKSGKFLYLDKISDAGNMGTIIRTADAFNLSGVIISEDSCDIYNPKTIRATMASIFRVPIYFLKEDELIKNNFKIIVSALEDSKPIKECDLSGDLILVIGNEAHGVSQKILERANLKVKIPIRDSVDSLNAGVAAGIFAYEMSK</sequence>
<dbReference type="Proteomes" id="UP000255517">
    <property type="component" value="Unassembled WGS sequence"/>
</dbReference>
<evidence type="ECO:0000313" key="6">
    <source>
        <dbReference type="EMBL" id="SUB56809.1"/>
    </source>
</evidence>
<comment type="similarity">
    <text evidence="1">Belongs to the class IV-like SAM-binding methyltransferase superfamily. RNA methyltransferase TrmH family.</text>
</comment>
<dbReference type="EMBL" id="UGSZ01000001">
    <property type="protein sequence ID" value="SUB56809.1"/>
    <property type="molecule type" value="Genomic_DNA"/>
</dbReference>
<evidence type="ECO:0000259" key="4">
    <source>
        <dbReference type="Pfam" id="PF00588"/>
    </source>
</evidence>
<dbReference type="Pfam" id="PF22435">
    <property type="entry name" value="MRM3-like_sub_bind"/>
    <property type="match status" value="1"/>
</dbReference>
<dbReference type="PANTHER" id="PTHR43191">
    <property type="entry name" value="RRNA METHYLTRANSFERASE 3"/>
    <property type="match status" value="1"/>
</dbReference>
<feature type="domain" description="tRNA/rRNA methyltransferase SpoU type" evidence="4">
    <location>
        <begin position="109"/>
        <end position="243"/>
    </location>
</feature>
<dbReference type="Pfam" id="PF00588">
    <property type="entry name" value="SpoU_methylase"/>
    <property type="match status" value="1"/>
</dbReference>
<reference evidence="6 7" key="1">
    <citation type="submission" date="2018-06" db="EMBL/GenBank/DDBJ databases">
        <authorList>
            <consortium name="Pathogen Informatics"/>
            <person name="Doyle S."/>
        </authorList>
    </citation>
    <scope>NUCLEOTIDE SEQUENCE [LARGE SCALE GENOMIC DNA]</scope>
    <source>
        <strain evidence="6 7">NCTC13149</strain>
    </source>
</reference>
<evidence type="ECO:0000256" key="2">
    <source>
        <dbReference type="ARBA" id="ARBA00022603"/>
    </source>
</evidence>
<dbReference type="EC" id="2.1.1.-" evidence="6"/>
<dbReference type="RefSeq" id="WP_019034385.1">
    <property type="nucleotide sequence ID" value="NZ_JBBNGY010000004.1"/>
</dbReference>
<dbReference type="InterPro" id="IPR029064">
    <property type="entry name" value="Ribosomal_eL30-like_sf"/>
</dbReference>
<evidence type="ECO:0000313" key="7">
    <source>
        <dbReference type="Proteomes" id="UP000255517"/>
    </source>
</evidence>
<dbReference type="GO" id="GO:0008173">
    <property type="term" value="F:RNA methyltransferase activity"/>
    <property type="evidence" value="ECO:0007669"/>
    <property type="project" value="InterPro"/>
</dbReference>
<dbReference type="STRING" id="1122949.GCA_000378725_00432"/>
<evidence type="ECO:0000256" key="3">
    <source>
        <dbReference type="ARBA" id="ARBA00022679"/>
    </source>
</evidence>
<accession>A0A379C3W8</accession>
<protein>
    <submittedName>
        <fullName evidence="6">TrmH family tRNA/rRNA methyltransferase</fullName>
        <ecNumber evidence="6">2.1.1.-</ecNumber>
    </submittedName>
</protein>
<feature type="domain" description="MRM3-like substrate binding" evidence="5">
    <location>
        <begin position="11"/>
        <end position="92"/>
    </location>
</feature>
<proteinExistence type="inferred from homology"/>
<dbReference type="CDD" id="cd18095">
    <property type="entry name" value="SpoU-like_rRNA-MTase"/>
    <property type="match status" value="1"/>
</dbReference>
<dbReference type="InterPro" id="IPR053888">
    <property type="entry name" value="MRM3-like_sub_bind"/>
</dbReference>
<dbReference type="SUPFAM" id="SSF75217">
    <property type="entry name" value="alpha/beta knot"/>
    <property type="match status" value="1"/>
</dbReference>
<dbReference type="AlphaFoldDB" id="A0A379C3W8"/>
<keyword evidence="2 6" id="KW-0489">Methyltransferase</keyword>